<dbReference type="Proteomes" id="UP000652755">
    <property type="component" value="Unassembled WGS sequence"/>
</dbReference>
<name>A0ABR7KWT0_9SPHI</name>
<protein>
    <recommendedName>
        <fullName evidence="1">site-specific DNA-methyltransferase (adenine-specific)</fullName>
        <ecNumber evidence="1">2.1.1.72</ecNumber>
    </recommendedName>
</protein>
<feature type="domain" description="TaqI-like C-terminal specificity" evidence="5">
    <location>
        <begin position="4"/>
        <end position="153"/>
    </location>
</feature>
<keyword evidence="3" id="KW-0808">Transferase</keyword>
<keyword evidence="7" id="KW-1185">Reference proteome</keyword>
<evidence type="ECO:0000256" key="3">
    <source>
        <dbReference type="ARBA" id="ARBA00022679"/>
    </source>
</evidence>
<accession>A0ABR7KWT0</accession>
<comment type="caution">
    <text evidence="6">The sequence shown here is derived from an EMBL/GenBank/DDBJ whole genome shotgun (WGS) entry which is preliminary data.</text>
</comment>
<reference evidence="6 7" key="1">
    <citation type="submission" date="2020-08" db="EMBL/GenBank/DDBJ databases">
        <authorList>
            <person name="Sun Q."/>
            <person name="Inoue M."/>
        </authorList>
    </citation>
    <scope>NUCLEOTIDE SEQUENCE [LARGE SCALE GENOMIC DNA]</scope>
    <source>
        <strain evidence="6 7">CCM 8938</strain>
    </source>
</reference>
<dbReference type="RefSeq" id="WP_222621906.1">
    <property type="nucleotide sequence ID" value="NZ_JACRYL010000022.1"/>
</dbReference>
<evidence type="ECO:0000256" key="4">
    <source>
        <dbReference type="ARBA" id="ARBA00047942"/>
    </source>
</evidence>
<evidence type="ECO:0000256" key="2">
    <source>
        <dbReference type="ARBA" id="ARBA00022603"/>
    </source>
</evidence>
<dbReference type="EMBL" id="JACRYL010000022">
    <property type="protein sequence ID" value="MBC6112501.1"/>
    <property type="molecule type" value="Genomic_DNA"/>
</dbReference>
<comment type="catalytic activity">
    <reaction evidence="4">
        <text>a 2'-deoxyadenosine in DNA + S-adenosyl-L-methionine = an N(6)-methyl-2'-deoxyadenosine in DNA + S-adenosyl-L-homocysteine + H(+)</text>
        <dbReference type="Rhea" id="RHEA:15197"/>
        <dbReference type="Rhea" id="RHEA-COMP:12418"/>
        <dbReference type="Rhea" id="RHEA-COMP:12419"/>
        <dbReference type="ChEBI" id="CHEBI:15378"/>
        <dbReference type="ChEBI" id="CHEBI:57856"/>
        <dbReference type="ChEBI" id="CHEBI:59789"/>
        <dbReference type="ChEBI" id="CHEBI:90615"/>
        <dbReference type="ChEBI" id="CHEBI:90616"/>
        <dbReference type="EC" id="2.1.1.72"/>
    </reaction>
</comment>
<dbReference type="EC" id="2.1.1.72" evidence="1"/>
<feature type="non-terminal residue" evidence="6">
    <location>
        <position position="1"/>
    </location>
</feature>
<evidence type="ECO:0000313" key="7">
    <source>
        <dbReference type="Proteomes" id="UP000652755"/>
    </source>
</evidence>
<dbReference type="InterPro" id="IPR050953">
    <property type="entry name" value="N4_N6_ade-DNA_methylase"/>
</dbReference>
<sequence length="221" mass="26337">IIRPILRGRDIKKYSYEFADLYLLYIPWHFPLHENQNIKGVSLEAEKVFENEYPAVYRHLLKYKKELSNRNKSETGIRYEWYALQRWGANYLEDFSMQKIIFQEMVQESSFILDNDGRFMCLDTARIITGEDLEILIAVLNSDLFFYAVKTFYGGGGLGETGIRMKHTFFENFPMPVFSEKQKKVIKELIENPEKIDLKKINSIIYESFRLEKYEIEIIEH</sequence>
<evidence type="ECO:0000256" key="1">
    <source>
        <dbReference type="ARBA" id="ARBA00011900"/>
    </source>
</evidence>
<dbReference type="InterPro" id="IPR025931">
    <property type="entry name" value="TaqI_C"/>
</dbReference>
<evidence type="ECO:0000259" key="5">
    <source>
        <dbReference type="Pfam" id="PF12950"/>
    </source>
</evidence>
<evidence type="ECO:0000313" key="6">
    <source>
        <dbReference type="EMBL" id="MBC6112501.1"/>
    </source>
</evidence>
<dbReference type="PANTHER" id="PTHR33841:SF1">
    <property type="entry name" value="DNA METHYLTRANSFERASE A"/>
    <property type="match status" value="1"/>
</dbReference>
<gene>
    <name evidence="6" type="ORF">H7U22_18925</name>
</gene>
<proteinExistence type="predicted"/>
<keyword evidence="2" id="KW-0489">Methyltransferase</keyword>
<organism evidence="6 7">
    <name type="scientific">Pedobacter fastidiosus</name>
    <dbReference type="NCBI Taxonomy" id="2765361"/>
    <lineage>
        <taxon>Bacteria</taxon>
        <taxon>Pseudomonadati</taxon>
        <taxon>Bacteroidota</taxon>
        <taxon>Sphingobacteriia</taxon>
        <taxon>Sphingobacteriales</taxon>
        <taxon>Sphingobacteriaceae</taxon>
        <taxon>Pedobacter</taxon>
    </lineage>
</organism>
<dbReference type="Pfam" id="PF12950">
    <property type="entry name" value="TaqI_C"/>
    <property type="match status" value="1"/>
</dbReference>
<dbReference type="PANTHER" id="PTHR33841">
    <property type="entry name" value="DNA METHYLTRANSFERASE YEEA-RELATED"/>
    <property type="match status" value="1"/>
</dbReference>